<gene>
    <name evidence="3" type="ORF">FHS83_003796</name>
</gene>
<feature type="transmembrane region" description="Helical" evidence="1">
    <location>
        <begin position="165"/>
        <end position="187"/>
    </location>
</feature>
<dbReference type="GO" id="GO:0080120">
    <property type="term" value="P:CAAX-box protein maturation"/>
    <property type="evidence" value="ECO:0007669"/>
    <property type="project" value="UniProtKB-ARBA"/>
</dbReference>
<name>A0A846N3C1_9PROT</name>
<feature type="domain" description="CAAX prenyl protease 2/Lysostaphin resistance protein A-like" evidence="2">
    <location>
        <begin position="131"/>
        <end position="234"/>
    </location>
</feature>
<dbReference type="InterPro" id="IPR003675">
    <property type="entry name" value="Rce1/LyrA-like_dom"/>
</dbReference>
<dbReference type="EMBL" id="JAASRM010000001">
    <property type="protein sequence ID" value="NIK90478.1"/>
    <property type="molecule type" value="Genomic_DNA"/>
</dbReference>
<feature type="transmembrane region" description="Helical" evidence="1">
    <location>
        <begin position="102"/>
        <end position="120"/>
    </location>
</feature>
<keyword evidence="4" id="KW-1185">Reference proteome</keyword>
<dbReference type="Proteomes" id="UP000570514">
    <property type="component" value="Unassembled WGS sequence"/>
</dbReference>
<reference evidence="3 4" key="1">
    <citation type="submission" date="2020-03" db="EMBL/GenBank/DDBJ databases">
        <title>Genomic Encyclopedia of Type Strains, Phase IV (KMG-IV): sequencing the most valuable type-strain genomes for metagenomic binning, comparative biology and taxonomic classification.</title>
        <authorList>
            <person name="Goeker M."/>
        </authorList>
    </citation>
    <scope>NUCLEOTIDE SEQUENCE [LARGE SCALE GENOMIC DNA]</scope>
    <source>
        <strain evidence="3 4">DSM 19867</strain>
    </source>
</reference>
<dbReference type="GO" id="GO:0004175">
    <property type="term" value="F:endopeptidase activity"/>
    <property type="evidence" value="ECO:0007669"/>
    <property type="project" value="UniProtKB-ARBA"/>
</dbReference>
<dbReference type="Pfam" id="PF02517">
    <property type="entry name" value="Rce1-like"/>
    <property type="match status" value="1"/>
</dbReference>
<evidence type="ECO:0000313" key="4">
    <source>
        <dbReference type="Proteomes" id="UP000570514"/>
    </source>
</evidence>
<accession>A0A846N3C1</accession>
<feature type="transmembrane region" description="Helical" evidence="1">
    <location>
        <begin position="221"/>
        <end position="238"/>
    </location>
</feature>
<dbReference type="RefSeq" id="WP_167085068.1">
    <property type="nucleotide sequence ID" value="NZ_BAAADC010000001.1"/>
</dbReference>
<evidence type="ECO:0000313" key="3">
    <source>
        <dbReference type="EMBL" id="NIK90478.1"/>
    </source>
</evidence>
<proteinExistence type="predicted"/>
<keyword evidence="1" id="KW-0812">Transmembrane</keyword>
<comment type="caution">
    <text evidence="3">The sequence shown here is derived from an EMBL/GenBank/DDBJ whole genome shotgun (WGS) entry which is preliminary data.</text>
</comment>
<feature type="transmembrane region" description="Helical" evidence="1">
    <location>
        <begin position="61"/>
        <end position="82"/>
    </location>
</feature>
<organism evidence="3 4">
    <name type="scientific">Rhizomicrobium palustre</name>
    <dbReference type="NCBI Taxonomy" id="189966"/>
    <lineage>
        <taxon>Bacteria</taxon>
        <taxon>Pseudomonadati</taxon>
        <taxon>Pseudomonadota</taxon>
        <taxon>Alphaproteobacteria</taxon>
        <taxon>Micropepsales</taxon>
        <taxon>Micropepsaceae</taxon>
        <taxon>Rhizomicrobium</taxon>
    </lineage>
</organism>
<dbReference type="AlphaFoldDB" id="A0A846N3C1"/>
<feature type="transmembrane region" description="Helical" evidence="1">
    <location>
        <begin position="193"/>
        <end position="214"/>
    </location>
</feature>
<evidence type="ECO:0000256" key="1">
    <source>
        <dbReference type="SAM" id="Phobius"/>
    </source>
</evidence>
<keyword evidence="1" id="KW-1133">Transmembrane helix</keyword>
<evidence type="ECO:0000259" key="2">
    <source>
        <dbReference type="Pfam" id="PF02517"/>
    </source>
</evidence>
<keyword evidence="1" id="KW-0472">Membrane</keyword>
<sequence>MIALLGTYLSLALCASPALFRKQTRGWVFVLLIVLLGDFDAIVMGSFIQRMLSGGALHYTWFYKGFSVALNLVIAITLIAMGKFRARELGLTFVQAPGTGRAVLTVILPIFLLQATLFALHGGSRDHSLETLLFQATMPGLSEELLFRGLLLALFDRMFAARFRILGAELSYGAIVTSLAFGLLHALPHDANFAHLNIAHGISAAIGGFLLVWLRCRSRSLVLPVVVHNLFNLLFHIVPKVA</sequence>
<protein>
    <recommendedName>
        <fullName evidence="2">CAAX prenyl protease 2/Lysostaphin resistance protein A-like domain-containing protein</fullName>
    </recommendedName>
</protein>
<feature type="transmembrane region" description="Helical" evidence="1">
    <location>
        <begin position="27"/>
        <end position="49"/>
    </location>
</feature>